<keyword evidence="7" id="KW-0175">Coiled coil</keyword>
<dbReference type="PROSITE" id="PS50188">
    <property type="entry name" value="B302_SPRY"/>
    <property type="match status" value="1"/>
</dbReference>
<dbReference type="SMART" id="SM00589">
    <property type="entry name" value="PRY"/>
    <property type="match status" value="2"/>
</dbReference>
<dbReference type="SMART" id="SM00336">
    <property type="entry name" value="BBOX"/>
    <property type="match status" value="1"/>
</dbReference>
<feature type="coiled-coil region" evidence="7">
    <location>
        <begin position="296"/>
        <end position="323"/>
    </location>
</feature>
<dbReference type="GO" id="GO:0045087">
    <property type="term" value="P:innate immune response"/>
    <property type="evidence" value="ECO:0007669"/>
    <property type="project" value="UniProtKB-KW"/>
</dbReference>
<dbReference type="SMART" id="SM00449">
    <property type="entry name" value="SPRY"/>
    <property type="match status" value="1"/>
</dbReference>
<keyword evidence="5" id="KW-0391">Immunity</keyword>
<dbReference type="InterPro" id="IPR051051">
    <property type="entry name" value="E3_ubiq-ligase_TRIM/RNF"/>
</dbReference>
<dbReference type="Pfam" id="PF00643">
    <property type="entry name" value="zf-B_box"/>
    <property type="match status" value="1"/>
</dbReference>
<dbReference type="InterPro" id="IPR003879">
    <property type="entry name" value="Butyrophylin_SPRY"/>
</dbReference>
<keyword evidence="4" id="KW-0862">Zinc</keyword>
<evidence type="ECO:0000313" key="12">
    <source>
        <dbReference type="Proteomes" id="UP000694389"/>
    </source>
</evidence>
<dbReference type="InterPro" id="IPR000315">
    <property type="entry name" value="Znf_B-box"/>
</dbReference>
<dbReference type="InterPro" id="IPR006574">
    <property type="entry name" value="PRY"/>
</dbReference>
<evidence type="ECO:0000256" key="4">
    <source>
        <dbReference type="ARBA" id="ARBA00022833"/>
    </source>
</evidence>
<dbReference type="Pfam" id="PF13765">
    <property type="entry name" value="PRY"/>
    <property type="match status" value="1"/>
</dbReference>
<evidence type="ECO:0000259" key="10">
    <source>
        <dbReference type="PROSITE" id="PS50188"/>
    </source>
</evidence>
<feature type="domain" description="B box-type" evidence="9">
    <location>
        <begin position="147"/>
        <end position="187"/>
    </location>
</feature>
<dbReference type="Gene3D" id="3.30.160.60">
    <property type="entry name" value="Classic Zinc Finger"/>
    <property type="match status" value="1"/>
</dbReference>
<evidence type="ECO:0000256" key="1">
    <source>
        <dbReference type="ARBA" id="ARBA00022588"/>
    </source>
</evidence>
<dbReference type="Ensembl" id="ENSDLAT00005069487.1">
    <property type="protein sequence ID" value="ENSDLAP00005077655.1"/>
    <property type="gene ID" value="ENSDLAG00005030543.1"/>
</dbReference>
<dbReference type="Pfam" id="PF13445">
    <property type="entry name" value="zf-RING_UBOX"/>
    <property type="match status" value="1"/>
</dbReference>
<dbReference type="PANTHER" id="PTHR25465">
    <property type="entry name" value="B-BOX DOMAIN CONTAINING"/>
    <property type="match status" value="1"/>
</dbReference>
<evidence type="ECO:0000256" key="5">
    <source>
        <dbReference type="ARBA" id="ARBA00022859"/>
    </source>
</evidence>
<feature type="coiled-coil region" evidence="7">
    <location>
        <begin position="423"/>
        <end position="450"/>
    </location>
</feature>
<dbReference type="PROSITE" id="PS00518">
    <property type="entry name" value="ZF_RING_1"/>
    <property type="match status" value="1"/>
</dbReference>
<keyword evidence="3 6" id="KW-0863">Zinc-finger</keyword>
<dbReference type="InterPro" id="IPR017907">
    <property type="entry name" value="Znf_RING_CS"/>
</dbReference>
<feature type="domain" description="RING-type" evidence="8">
    <location>
        <begin position="15"/>
        <end position="55"/>
    </location>
</feature>
<dbReference type="Gene3D" id="2.60.120.920">
    <property type="match status" value="2"/>
</dbReference>
<sequence length="699" mass="79170">MATASSLLSEEKFLCSVCLDVFTDPVTTPCGHNFCSACIHKYWDSSDMCQCPLCKRVFSPRPELLVNTVMSELAADYKTLVQAKASPPGTQLPETADVPCDICSEKKVNAVKSCLTCLASFCEVHLEPHRRVAGLKSHTLLDPVKNLDDRMCKTHSKITELYCRTDQACICVMCFKTDHKGHNVVPLEEEYEAVMARKDETVANIQKMIQSRSEKIAEIENSVDVSQKEAEKEKEASVQVFTDLIRSIQRSQAELVEVIEERYRATKQKAEGFLTQLKMEVAELVEVIEERYRATKQKAEGFLTQLKMEVAELESRSNQLEQLSQSEDHHHFLQSFPTLCSPLDKDWSNISVQSDLSFEGVRGAVTLLKQRVNEIMQKLPEIKMKRMREHAVDLTFDPDTAYCSLVISEDGKQVIEERYRATKQKAEGFLTQLKMEVAELESRSNQLEQLSQSEDHHHFLQSFPTLCSPLDKDWSNISVQSDLSFEGVRGAVTLLKQRVNEIMEELPEIKMKRMREHAVDLTFDPDTAFCSLVISEDGKQVICGDTKQSVPYNPKRFETCTEVLAKEGFTTGKFYYEVQVKGKTDWIVGVVRESINRKEKLPLSVKNGAWVIGLDDGIYGAFESKSVKLTLKKKLQKVGIFVAYEGGVVSFYNVNSKSHMFSFTGYHFTEKLYPYFGLQGNENGKNSAPLIITPVPQTH</sequence>
<dbReference type="InterPro" id="IPR001870">
    <property type="entry name" value="B30.2/SPRY"/>
</dbReference>
<dbReference type="SUPFAM" id="SSF57850">
    <property type="entry name" value="RING/U-box"/>
    <property type="match status" value="1"/>
</dbReference>
<keyword evidence="12" id="KW-1185">Reference proteome</keyword>
<dbReference type="Proteomes" id="UP000694389">
    <property type="component" value="Unassembled WGS sequence"/>
</dbReference>
<organism evidence="11 12">
    <name type="scientific">Dicentrarchus labrax</name>
    <name type="common">European seabass</name>
    <name type="synonym">Morone labrax</name>
    <dbReference type="NCBI Taxonomy" id="13489"/>
    <lineage>
        <taxon>Eukaryota</taxon>
        <taxon>Metazoa</taxon>
        <taxon>Chordata</taxon>
        <taxon>Craniata</taxon>
        <taxon>Vertebrata</taxon>
        <taxon>Euteleostomi</taxon>
        <taxon>Actinopterygii</taxon>
        <taxon>Neopterygii</taxon>
        <taxon>Teleostei</taxon>
        <taxon>Neoteleostei</taxon>
        <taxon>Acanthomorphata</taxon>
        <taxon>Eupercaria</taxon>
        <taxon>Moronidae</taxon>
        <taxon>Dicentrarchus</taxon>
    </lineage>
</organism>
<dbReference type="CDD" id="cd19769">
    <property type="entry name" value="Bbox2_TRIM16-like"/>
    <property type="match status" value="1"/>
</dbReference>
<dbReference type="GeneTree" id="ENSGT01040000240385"/>
<dbReference type="FunFam" id="2.60.120.920:FF:000004">
    <property type="entry name" value="Butyrophilin subfamily 1 member A1"/>
    <property type="match status" value="1"/>
</dbReference>
<evidence type="ECO:0000256" key="6">
    <source>
        <dbReference type="PROSITE-ProRule" id="PRU00024"/>
    </source>
</evidence>
<evidence type="ECO:0000259" key="9">
    <source>
        <dbReference type="PROSITE" id="PS50119"/>
    </source>
</evidence>
<keyword evidence="1" id="KW-0399">Innate immunity</keyword>
<reference evidence="11" key="2">
    <citation type="submission" date="2025-09" db="UniProtKB">
        <authorList>
            <consortium name="Ensembl"/>
        </authorList>
    </citation>
    <scope>IDENTIFICATION</scope>
</reference>
<dbReference type="PROSITE" id="PS50119">
    <property type="entry name" value="ZF_BBOX"/>
    <property type="match status" value="1"/>
</dbReference>
<evidence type="ECO:0000313" key="11">
    <source>
        <dbReference type="Ensembl" id="ENSDLAP00005077655.1"/>
    </source>
</evidence>
<dbReference type="PANTHER" id="PTHR25465:SF32">
    <property type="entry name" value="BLOODTHIRSTY-RELATED GENE FAMILY, MEMBER 16 ISOFORM X1-RELATED"/>
    <property type="match status" value="1"/>
</dbReference>
<reference evidence="11" key="1">
    <citation type="submission" date="2025-08" db="UniProtKB">
        <authorList>
            <consortium name="Ensembl"/>
        </authorList>
    </citation>
    <scope>IDENTIFICATION</scope>
</reference>
<dbReference type="InterPro" id="IPR013320">
    <property type="entry name" value="ConA-like_dom_sf"/>
</dbReference>
<protein>
    <submittedName>
        <fullName evidence="11">Uncharacterized protein</fullName>
    </submittedName>
</protein>
<dbReference type="Gene3D" id="3.30.40.10">
    <property type="entry name" value="Zinc/RING finger domain, C3HC4 (zinc finger)"/>
    <property type="match status" value="1"/>
</dbReference>
<dbReference type="SMART" id="SM00184">
    <property type="entry name" value="RING"/>
    <property type="match status" value="1"/>
</dbReference>
<dbReference type="Gene3D" id="4.10.830.40">
    <property type="match status" value="1"/>
</dbReference>
<dbReference type="PROSITE" id="PS50089">
    <property type="entry name" value="ZF_RING_2"/>
    <property type="match status" value="1"/>
</dbReference>
<keyword evidence="2" id="KW-0479">Metal-binding</keyword>
<dbReference type="InterPro" id="IPR043136">
    <property type="entry name" value="B30.2/SPRY_sf"/>
</dbReference>
<dbReference type="PRINTS" id="PR01407">
    <property type="entry name" value="BUTYPHLNCDUF"/>
</dbReference>
<name>A0A8P4GMJ1_DICLA</name>
<dbReference type="GO" id="GO:0008270">
    <property type="term" value="F:zinc ion binding"/>
    <property type="evidence" value="ECO:0007669"/>
    <property type="project" value="UniProtKB-KW"/>
</dbReference>
<dbReference type="InterPro" id="IPR001841">
    <property type="entry name" value="Znf_RING"/>
</dbReference>
<feature type="domain" description="B30.2/SPRY" evidence="10">
    <location>
        <begin position="501"/>
        <end position="697"/>
    </location>
</feature>
<accession>A0A8P4GMJ1</accession>
<dbReference type="SUPFAM" id="SSF49899">
    <property type="entry name" value="Concanavalin A-like lectins/glucanases"/>
    <property type="match status" value="1"/>
</dbReference>
<evidence type="ECO:0000256" key="2">
    <source>
        <dbReference type="ARBA" id="ARBA00022723"/>
    </source>
</evidence>
<dbReference type="Pfam" id="PF00622">
    <property type="entry name" value="SPRY"/>
    <property type="match status" value="1"/>
</dbReference>
<evidence type="ECO:0000256" key="3">
    <source>
        <dbReference type="ARBA" id="ARBA00022771"/>
    </source>
</evidence>
<dbReference type="CDD" id="cd13733">
    <property type="entry name" value="SPRY_PRY_C-I_1"/>
    <property type="match status" value="1"/>
</dbReference>
<dbReference type="SUPFAM" id="SSF57845">
    <property type="entry name" value="B-box zinc-binding domain"/>
    <property type="match status" value="1"/>
</dbReference>
<dbReference type="Pfam" id="PF25600">
    <property type="entry name" value="TRIM_CC"/>
    <property type="match status" value="2"/>
</dbReference>
<dbReference type="GO" id="GO:0005737">
    <property type="term" value="C:cytoplasm"/>
    <property type="evidence" value="ECO:0007669"/>
    <property type="project" value="UniProtKB-ARBA"/>
</dbReference>
<gene>
    <name evidence="11" type="primary">LOC127358688</name>
</gene>
<evidence type="ECO:0000259" key="8">
    <source>
        <dbReference type="PROSITE" id="PS50089"/>
    </source>
</evidence>
<dbReference type="InterPro" id="IPR013083">
    <property type="entry name" value="Znf_RING/FYVE/PHD"/>
</dbReference>
<proteinExistence type="predicted"/>
<dbReference type="InterPro" id="IPR003877">
    <property type="entry name" value="SPRY_dom"/>
</dbReference>
<dbReference type="InterPro" id="IPR027370">
    <property type="entry name" value="Znf-RING_euk"/>
</dbReference>
<dbReference type="InterPro" id="IPR058030">
    <property type="entry name" value="TRIM8/14/16/25/29/45/65_CC"/>
</dbReference>
<evidence type="ECO:0000256" key="7">
    <source>
        <dbReference type="SAM" id="Coils"/>
    </source>
</evidence>
<dbReference type="AlphaFoldDB" id="A0A8P4GMJ1"/>